<protein>
    <submittedName>
        <fullName evidence="1">Uncharacterized protein</fullName>
    </submittedName>
</protein>
<gene>
    <name evidence="1" type="ORF">NCTC10005_00120</name>
</gene>
<reference evidence="1 2" key="1">
    <citation type="submission" date="2018-06" db="EMBL/GenBank/DDBJ databases">
        <authorList>
            <consortium name="Pathogen Informatics"/>
            <person name="Doyle S."/>
        </authorList>
    </citation>
    <scope>NUCLEOTIDE SEQUENCE [LARGE SCALE GENOMIC DNA]</scope>
    <source>
        <strain evidence="1 2">NCTC10005</strain>
    </source>
</reference>
<dbReference type="AlphaFoldDB" id="A0A377LPK6"/>
<name>A0A377LPK6_ENTCL</name>
<organism evidence="1 2">
    <name type="scientific">Enterobacter cloacae</name>
    <dbReference type="NCBI Taxonomy" id="550"/>
    <lineage>
        <taxon>Bacteria</taxon>
        <taxon>Pseudomonadati</taxon>
        <taxon>Pseudomonadota</taxon>
        <taxon>Gammaproteobacteria</taxon>
        <taxon>Enterobacterales</taxon>
        <taxon>Enterobacteriaceae</taxon>
        <taxon>Enterobacter</taxon>
        <taxon>Enterobacter cloacae complex</taxon>
    </lineage>
</organism>
<sequence>MGAGLSDLTIKRMHEELQESQTLDPSGITTYLLLIAFSETYFNNRSFTVGQLLNEPKNTQHYLQKVAIF</sequence>
<dbReference type="EMBL" id="UGJB01000002">
    <property type="protein sequence ID" value="STQ07493.1"/>
    <property type="molecule type" value="Genomic_DNA"/>
</dbReference>
<accession>A0A377LPK6</accession>
<evidence type="ECO:0000313" key="2">
    <source>
        <dbReference type="Proteomes" id="UP000255106"/>
    </source>
</evidence>
<evidence type="ECO:0000313" key="1">
    <source>
        <dbReference type="EMBL" id="STQ07493.1"/>
    </source>
</evidence>
<proteinExistence type="predicted"/>
<dbReference type="Proteomes" id="UP000255106">
    <property type="component" value="Unassembled WGS sequence"/>
</dbReference>